<dbReference type="SUPFAM" id="SSF48371">
    <property type="entry name" value="ARM repeat"/>
    <property type="match status" value="1"/>
</dbReference>
<feature type="region of interest" description="Disordered" evidence="3">
    <location>
        <begin position="216"/>
        <end position="283"/>
    </location>
</feature>
<dbReference type="GO" id="GO:0016192">
    <property type="term" value="P:vesicle-mediated transport"/>
    <property type="evidence" value="ECO:0007669"/>
    <property type="project" value="InterPro"/>
</dbReference>
<dbReference type="Gene3D" id="3.40.50.1910">
    <property type="match status" value="1"/>
</dbReference>
<organism evidence="6 7">
    <name type="scientific">Setaria digitata</name>
    <dbReference type="NCBI Taxonomy" id="48799"/>
    <lineage>
        <taxon>Eukaryota</taxon>
        <taxon>Metazoa</taxon>
        <taxon>Ecdysozoa</taxon>
        <taxon>Nematoda</taxon>
        <taxon>Chromadorea</taxon>
        <taxon>Rhabditida</taxon>
        <taxon>Spirurina</taxon>
        <taxon>Spiruromorpha</taxon>
        <taxon>Filarioidea</taxon>
        <taxon>Setariidae</taxon>
        <taxon>Setaria</taxon>
    </lineage>
</organism>
<dbReference type="InterPro" id="IPR036045">
    <property type="entry name" value="Sec1-like_sf"/>
</dbReference>
<evidence type="ECO:0000256" key="2">
    <source>
        <dbReference type="ARBA" id="ARBA00022737"/>
    </source>
</evidence>
<dbReference type="InterPro" id="IPR043154">
    <property type="entry name" value="Sec-1-like_dom1"/>
</dbReference>
<dbReference type="Pfam" id="PF01851">
    <property type="entry name" value="PC_rep"/>
    <property type="match status" value="1"/>
</dbReference>
<evidence type="ECO:0000259" key="5">
    <source>
        <dbReference type="Pfam" id="PF18004"/>
    </source>
</evidence>
<dbReference type="Gene3D" id="1.25.40.60">
    <property type="match status" value="1"/>
</dbReference>
<proteinExistence type="inferred from homology"/>
<dbReference type="Pfam" id="PF18004">
    <property type="entry name" value="RPN2_C"/>
    <property type="match status" value="1"/>
</dbReference>
<feature type="compositionally biased region" description="Basic and acidic residues" evidence="3">
    <location>
        <begin position="224"/>
        <end position="246"/>
    </location>
</feature>
<dbReference type="Pfam" id="PF00995">
    <property type="entry name" value="Sec1"/>
    <property type="match status" value="1"/>
</dbReference>
<protein>
    <submittedName>
        <fullName evidence="7">Uncharacterized protein</fullName>
    </submittedName>
</protein>
<feature type="domain" description="26S proteasome regulatory subunit RPN2 C-terminal" evidence="5">
    <location>
        <begin position="158"/>
        <end position="328"/>
    </location>
</feature>
<comment type="similarity">
    <text evidence="1">Belongs to the STXBP/unc-18/SEC1 family.</text>
</comment>
<feature type="compositionally biased region" description="Basic and acidic residues" evidence="3">
    <location>
        <begin position="263"/>
        <end position="276"/>
    </location>
</feature>
<dbReference type="InterPro" id="IPR011989">
    <property type="entry name" value="ARM-like"/>
</dbReference>
<reference evidence="7" key="1">
    <citation type="submission" date="2022-11" db="UniProtKB">
        <authorList>
            <consortium name="WormBaseParasite"/>
        </authorList>
    </citation>
    <scope>IDENTIFICATION</scope>
</reference>
<keyword evidence="2" id="KW-0677">Repeat</keyword>
<dbReference type="Proteomes" id="UP000887581">
    <property type="component" value="Unplaced"/>
</dbReference>
<evidence type="ECO:0000259" key="4">
    <source>
        <dbReference type="Pfam" id="PF16953"/>
    </source>
</evidence>
<dbReference type="InterPro" id="IPR043127">
    <property type="entry name" value="Sec-1-like_dom3a"/>
</dbReference>
<dbReference type="SUPFAM" id="SSF56815">
    <property type="entry name" value="Sec1/munc18-like (SM) proteins"/>
    <property type="match status" value="1"/>
</dbReference>
<dbReference type="InterPro" id="IPR031595">
    <property type="entry name" value="PRORP_C"/>
</dbReference>
<dbReference type="Gene3D" id="3.90.830.10">
    <property type="entry name" value="Syntaxin Binding Protein 1, Chain A, domain 2"/>
    <property type="match status" value="1"/>
</dbReference>
<dbReference type="InterPro" id="IPR001619">
    <property type="entry name" value="Sec1-like"/>
</dbReference>
<dbReference type="PANTHER" id="PTHR11679">
    <property type="entry name" value="VESICLE PROTEIN SORTING-ASSOCIATED"/>
    <property type="match status" value="1"/>
</dbReference>
<evidence type="ECO:0000313" key="6">
    <source>
        <dbReference type="Proteomes" id="UP000887581"/>
    </source>
</evidence>
<dbReference type="Gene3D" id="1.25.10.10">
    <property type="entry name" value="Leucine-rich Repeat Variant"/>
    <property type="match status" value="1"/>
</dbReference>
<sequence>MLAEHFNPHVRYGAAMALGISCAGSGYKEAVALLDPLLSAKENFVRQGAVIALSFILIQQTDSICPKVNEFRKTLTKVVPYFDISSSMITEKGEDSITKLGAILAQGIIDAGGRNVTISLHNRNGHPDMPSVVGTFVFLQYWYWHSLAHFSSLAFKPTCVIGLNLNLEMPKTEFRCNAKPSTFAYPPPLEEKKKEENEKVETAVLSVTHKKKSSVFDRPSITTGKEESKVTKEEKAEKDKEEKMEVDSTGATTPASDSTAANSEHKSSDPRSKEPEPTNYNLQNPARIVRLQLKTLQMTENNRYKPLKTLSQGGIIMLRDRKAGQEKEEIVALAAAGGTRVEGKDKVGLLFSLGTLTFGSASIEEGGSGIRLGSILCATSRLLIPSEPLCCEKYEPHTESKCKKLKEKFEKNCPASWVPHFIRKHNYEKYKQKLVDEGVLLSETSIKGDLFFHVPCVVLGSSIVSRCTTFSKQNSVSKFPKANVEKLAYCGCVNDSLHDISVEQFCERMKIFGGIKYLDALRILKDVRYLKTGRLLLKHLCSSSPSLPAYVVLEMAEMLVCFHMEEVDEKSDEELWRELLLLMNKVPHFLKPTISLLLKSCCPVNVVPNLPSNLMLRPVVITALLANYIRFGKMNLFQALLAKESEYDLFKNDQLLRVLALHTNYCSAISSTYLQYLAKRNFVLSDSNVWHFNSIVRESKYWDTCSTRVLEGGDCCICGEAFMENKDMSKMEFNSLRNEIMKYVLDDVKVFSSATNREIADLKKHIKRKVKLSESRHFLVVDALNILYMGINNRRDGCGIDEILQKSLTVFANVLLIVRKGGDTNRVWNKYDKFSDCRLSAFFCHRMSSDDLFVLLAVMELGMNAYFLTNDSFINHRNMLTPSGQSLFDKWVERRAVRLDNRDIVEEKKDTMDVITAAQQYILEMIRLAGPGMKVLVMDKYTTSTVSCVYTQSDMMQKEVYLFERIDSVALREPIKHLKCIAFLQPTEENIHLLAEELRFPKYGQYYIYFCNIISKTDVKALAEADDQEMVREMHEFFMDGVPLCPHLLSLNILHSYNSSFSILAPVFARSLNSIIATLLALKKKPQIRYQRSNRDSKMLAEEVAKAVAREESLFESAKTDTVLLIIDRSEDPVTPLLNQWTYEAMVHELVGINNHRVNINTTSDTTALILSPLHDPFYSKNMYANFGEIGQNIKELMTEFQRKSQTNQKLESVADMKNFVEQYPQFKKISGTVAKHLTVLGELSKLVSSRNLLEISEIEQQLVSGGEHSHCLATVRRLLQHEQTTDLDATRLVMLYALRFENHANSDVHGLVQLLRRKGVSSQNIKGVRAVLDFGGSARRQNDLFGGTAIAMTKRFIKGLKGVENIYTQHEPYISELIDSLLKGRLSDTAYPYILPPLSNRTDNIILFVIGGATYEESRAVHMGNLRGRTSPCSPGTVLLSTTMLNSTSELEHERTTKSTYPSQSDTNLYHWHLARSGHNSGWAVSSVWFGVCCLDVSRCVVVFMVELMHSRCYPQAPIYPLDRSL</sequence>
<dbReference type="Pfam" id="PF16953">
    <property type="entry name" value="PRORP"/>
    <property type="match status" value="1"/>
</dbReference>
<dbReference type="Gene3D" id="3.40.50.2060">
    <property type="match status" value="1"/>
</dbReference>
<dbReference type="WBParaSite" id="sdigi.contig84.g3935.t1">
    <property type="protein sequence ID" value="sdigi.contig84.g3935.t1"/>
    <property type="gene ID" value="sdigi.contig84.g3935"/>
</dbReference>
<dbReference type="InterPro" id="IPR040623">
    <property type="entry name" value="RPN2_C"/>
</dbReference>
<dbReference type="InterPro" id="IPR016024">
    <property type="entry name" value="ARM-type_fold"/>
</dbReference>
<keyword evidence="6" id="KW-1185">Reference proteome</keyword>
<dbReference type="InterPro" id="IPR002015">
    <property type="entry name" value="Proteasome/cyclosome_rpt"/>
</dbReference>
<feature type="compositionally biased region" description="Polar residues" evidence="3">
    <location>
        <begin position="249"/>
        <end position="262"/>
    </location>
</feature>
<accession>A0A915Q3D6</accession>
<evidence type="ECO:0000313" key="7">
    <source>
        <dbReference type="WBParaSite" id="sdigi.contig84.g3935.t1"/>
    </source>
</evidence>
<evidence type="ECO:0000256" key="3">
    <source>
        <dbReference type="SAM" id="MobiDB-lite"/>
    </source>
</evidence>
<evidence type="ECO:0000256" key="1">
    <source>
        <dbReference type="ARBA" id="ARBA00009884"/>
    </source>
</evidence>
<dbReference type="InterPro" id="IPR027482">
    <property type="entry name" value="Sec1-like_dom2"/>
</dbReference>
<name>A0A915Q3D6_9BILA</name>
<dbReference type="Gene3D" id="3.40.50.11980">
    <property type="match status" value="1"/>
</dbReference>
<feature type="domain" description="PRORP" evidence="4">
    <location>
        <begin position="711"/>
        <end position="896"/>
    </location>
</feature>